<dbReference type="AlphaFoldDB" id="A0A6H5FW12"/>
<accession>A0A6H5FW12</accession>
<sequence length="71" mass="8152">MNFPKGFQCTRTVSVACGFTLQIRAKCPAGLYEELKIHPTKVSTWFRKISPSFWKICSRTTKALKRRLTGE</sequence>
<gene>
    <name evidence="1" type="ORF">NTEN_LOCUS229</name>
</gene>
<proteinExistence type="predicted"/>
<dbReference type="Proteomes" id="UP000479000">
    <property type="component" value="Unassembled WGS sequence"/>
</dbReference>
<evidence type="ECO:0000313" key="1">
    <source>
        <dbReference type="EMBL" id="CAA9993245.1"/>
    </source>
</evidence>
<keyword evidence="2" id="KW-1185">Reference proteome</keyword>
<protein>
    <submittedName>
        <fullName evidence="1">Uncharacterized protein</fullName>
    </submittedName>
</protein>
<organism evidence="1 2">
    <name type="scientific">Nesidiocoris tenuis</name>
    <dbReference type="NCBI Taxonomy" id="355587"/>
    <lineage>
        <taxon>Eukaryota</taxon>
        <taxon>Metazoa</taxon>
        <taxon>Ecdysozoa</taxon>
        <taxon>Arthropoda</taxon>
        <taxon>Hexapoda</taxon>
        <taxon>Insecta</taxon>
        <taxon>Pterygota</taxon>
        <taxon>Neoptera</taxon>
        <taxon>Paraneoptera</taxon>
        <taxon>Hemiptera</taxon>
        <taxon>Heteroptera</taxon>
        <taxon>Panheteroptera</taxon>
        <taxon>Cimicomorpha</taxon>
        <taxon>Miridae</taxon>
        <taxon>Dicyphina</taxon>
        <taxon>Nesidiocoris</taxon>
    </lineage>
</organism>
<feature type="non-terminal residue" evidence="1">
    <location>
        <position position="71"/>
    </location>
</feature>
<evidence type="ECO:0000313" key="2">
    <source>
        <dbReference type="Proteomes" id="UP000479000"/>
    </source>
</evidence>
<dbReference type="EMBL" id="CADCXU010000297">
    <property type="protein sequence ID" value="CAA9993245.1"/>
    <property type="molecule type" value="Genomic_DNA"/>
</dbReference>
<name>A0A6H5FW12_9HEMI</name>
<reference evidence="1 2" key="1">
    <citation type="submission" date="2020-02" db="EMBL/GenBank/DDBJ databases">
        <authorList>
            <person name="Ferguson B K."/>
        </authorList>
    </citation>
    <scope>NUCLEOTIDE SEQUENCE [LARGE SCALE GENOMIC DNA]</scope>
</reference>